<dbReference type="Pfam" id="PF00389">
    <property type="entry name" value="2-Hacid_dh"/>
    <property type="match status" value="1"/>
</dbReference>
<dbReference type="SUPFAM" id="SSF52283">
    <property type="entry name" value="Formate/glycerate dehydrogenase catalytic domain-like"/>
    <property type="match status" value="1"/>
</dbReference>
<evidence type="ECO:0000313" key="5">
    <source>
        <dbReference type="EMBL" id="KKL56710.1"/>
    </source>
</evidence>
<dbReference type="InterPro" id="IPR036291">
    <property type="entry name" value="NAD(P)-bd_dom_sf"/>
</dbReference>
<feature type="domain" description="D-isomer specific 2-hydroxyacid dehydrogenase catalytic" evidence="3">
    <location>
        <begin position="14"/>
        <end position="323"/>
    </location>
</feature>
<name>A0A0F9FHH3_9ZZZZ</name>
<dbReference type="InterPro" id="IPR006139">
    <property type="entry name" value="D-isomer_2_OHA_DH_cat_dom"/>
</dbReference>
<gene>
    <name evidence="5" type="ORF">LCGC14_2242680</name>
</gene>
<dbReference type="Pfam" id="PF02826">
    <property type="entry name" value="2-Hacid_dh_C"/>
    <property type="match status" value="1"/>
</dbReference>
<evidence type="ECO:0000259" key="3">
    <source>
        <dbReference type="Pfam" id="PF00389"/>
    </source>
</evidence>
<feature type="domain" description="D-isomer specific 2-hydroxyacid dehydrogenase NAD-binding" evidence="4">
    <location>
        <begin position="105"/>
        <end position="288"/>
    </location>
</feature>
<reference evidence="5" key="1">
    <citation type="journal article" date="2015" name="Nature">
        <title>Complex archaea that bridge the gap between prokaryotes and eukaryotes.</title>
        <authorList>
            <person name="Spang A."/>
            <person name="Saw J.H."/>
            <person name="Jorgensen S.L."/>
            <person name="Zaremba-Niedzwiedzka K."/>
            <person name="Martijn J."/>
            <person name="Lind A.E."/>
            <person name="van Eijk R."/>
            <person name="Schleper C."/>
            <person name="Guy L."/>
            <person name="Ettema T.J."/>
        </authorList>
    </citation>
    <scope>NUCLEOTIDE SEQUENCE</scope>
</reference>
<organism evidence="5">
    <name type="scientific">marine sediment metagenome</name>
    <dbReference type="NCBI Taxonomy" id="412755"/>
    <lineage>
        <taxon>unclassified sequences</taxon>
        <taxon>metagenomes</taxon>
        <taxon>ecological metagenomes</taxon>
    </lineage>
</organism>
<evidence type="ECO:0008006" key="6">
    <source>
        <dbReference type="Google" id="ProtNLM"/>
    </source>
</evidence>
<proteinExistence type="predicted"/>
<evidence type="ECO:0000256" key="1">
    <source>
        <dbReference type="ARBA" id="ARBA00023002"/>
    </source>
</evidence>
<evidence type="ECO:0000259" key="4">
    <source>
        <dbReference type="Pfam" id="PF02826"/>
    </source>
</evidence>
<dbReference type="PROSITE" id="PS00670">
    <property type="entry name" value="D_2_HYDROXYACID_DH_2"/>
    <property type="match status" value="1"/>
</dbReference>
<sequence>MKVLVVRPYLLKWIEKQKDLLPENVELIVPEKGSEEELAILARDVEIIICTRLSAAVVKEAKKLKLIQKTGAGVDALPFDVIGDDIFVANTSGANPVPLAEGTISLLLALAKGVVQRHNKFPDIIRNWGTELRGKKVGIIGLGHIGIEIAKRLQAFEMKILAIKRRKSEDLKNRMNLEFLGSPEDLDYVLSESDFIIIITPLTPATRGMIGERELRMMKPSAYLINVARAAIIEEKALYFALKENRIAGAAIDVWWIPHWWDPKWKPEFNKPSRYPIWELPNVIATPHNIGSAEITRFSENAVRIITENISNIAKGKPPINQVDKEHQY</sequence>
<accession>A0A0F9FHH3</accession>
<dbReference type="GO" id="GO:0051287">
    <property type="term" value="F:NAD binding"/>
    <property type="evidence" value="ECO:0007669"/>
    <property type="project" value="InterPro"/>
</dbReference>
<comment type="caution">
    <text evidence="5">The sequence shown here is derived from an EMBL/GenBank/DDBJ whole genome shotgun (WGS) entry which is preliminary data.</text>
</comment>
<dbReference type="EMBL" id="LAZR01030403">
    <property type="protein sequence ID" value="KKL56710.1"/>
    <property type="molecule type" value="Genomic_DNA"/>
</dbReference>
<dbReference type="AlphaFoldDB" id="A0A0F9FHH3"/>
<protein>
    <recommendedName>
        <fullName evidence="6">D-isomer specific 2-hydroxyacid dehydrogenase NAD-binding domain-containing protein</fullName>
    </recommendedName>
</protein>
<dbReference type="PANTHER" id="PTHR43333">
    <property type="entry name" value="2-HACID_DH_C DOMAIN-CONTAINING PROTEIN"/>
    <property type="match status" value="1"/>
</dbReference>
<keyword evidence="1" id="KW-0560">Oxidoreductase</keyword>
<keyword evidence="2" id="KW-0520">NAD</keyword>
<dbReference type="GO" id="GO:0016616">
    <property type="term" value="F:oxidoreductase activity, acting on the CH-OH group of donors, NAD or NADP as acceptor"/>
    <property type="evidence" value="ECO:0007669"/>
    <property type="project" value="InterPro"/>
</dbReference>
<dbReference type="Gene3D" id="3.40.50.720">
    <property type="entry name" value="NAD(P)-binding Rossmann-like Domain"/>
    <property type="match status" value="2"/>
</dbReference>
<evidence type="ECO:0000256" key="2">
    <source>
        <dbReference type="ARBA" id="ARBA00023027"/>
    </source>
</evidence>
<dbReference type="InterPro" id="IPR006140">
    <property type="entry name" value="D-isomer_DH_NAD-bd"/>
</dbReference>
<dbReference type="InterPro" id="IPR029753">
    <property type="entry name" value="D-isomer_DH_CS"/>
</dbReference>
<dbReference type="SUPFAM" id="SSF51735">
    <property type="entry name" value="NAD(P)-binding Rossmann-fold domains"/>
    <property type="match status" value="1"/>
</dbReference>
<dbReference type="PANTHER" id="PTHR43333:SF1">
    <property type="entry name" value="D-ISOMER SPECIFIC 2-HYDROXYACID DEHYDROGENASE NAD-BINDING DOMAIN-CONTAINING PROTEIN"/>
    <property type="match status" value="1"/>
</dbReference>